<evidence type="ECO:0000313" key="3">
    <source>
        <dbReference type="Proteomes" id="UP000092714"/>
    </source>
</evidence>
<comment type="caution">
    <text evidence="2">The sequence shown here is derived from an EMBL/GenBank/DDBJ whole genome shotgun (WGS) entry which is preliminary data.</text>
</comment>
<organism evidence="2 3">
    <name type="scientific">Clostridium paraputrificum</name>
    <dbReference type="NCBI Taxonomy" id="29363"/>
    <lineage>
        <taxon>Bacteria</taxon>
        <taxon>Bacillati</taxon>
        <taxon>Bacillota</taxon>
        <taxon>Clostridia</taxon>
        <taxon>Eubacteriales</taxon>
        <taxon>Clostridiaceae</taxon>
        <taxon>Clostridium</taxon>
    </lineage>
</organism>
<keyword evidence="3" id="KW-1185">Reference proteome</keyword>
<dbReference type="Proteomes" id="UP000092714">
    <property type="component" value="Unassembled WGS sequence"/>
</dbReference>
<dbReference type="AlphaFoldDB" id="A0A1B8RUH9"/>
<reference evidence="2 3" key="1">
    <citation type="submission" date="2016-06" db="EMBL/GenBank/DDBJ databases">
        <authorList>
            <person name="Kjaerup R.B."/>
            <person name="Dalgaard T.S."/>
            <person name="Juul-Madsen H.R."/>
        </authorList>
    </citation>
    <scope>NUCLEOTIDE SEQUENCE [LARGE SCALE GENOMIC DNA]</scope>
    <source>
        <strain evidence="2 3">373-A1</strain>
    </source>
</reference>
<keyword evidence="1" id="KW-0175">Coiled coil</keyword>
<gene>
    <name evidence="2" type="ORF">CP373A1_00070</name>
</gene>
<feature type="coiled-coil region" evidence="1">
    <location>
        <begin position="15"/>
        <end position="42"/>
    </location>
</feature>
<protein>
    <submittedName>
        <fullName evidence="2">Uncharacterized protein</fullName>
    </submittedName>
</protein>
<evidence type="ECO:0000313" key="2">
    <source>
        <dbReference type="EMBL" id="OBY12501.1"/>
    </source>
</evidence>
<evidence type="ECO:0000256" key="1">
    <source>
        <dbReference type="SAM" id="Coils"/>
    </source>
</evidence>
<dbReference type="RefSeq" id="WP_065254172.1">
    <property type="nucleotide sequence ID" value="NZ_MAPZ01000005.1"/>
</dbReference>
<dbReference type="EMBL" id="MAPZ01000005">
    <property type="protein sequence ID" value="OBY12501.1"/>
    <property type="molecule type" value="Genomic_DNA"/>
</dbReference>
<proteinExistence type="predicted"/>
<sequence>MNINDLDENQLRALVIKMNKRIKFLENSLSNWKEAVGRWKEKALKNQLSEDQFVSICLNLEDNKIIYRCLSSIDFEKDIREVERYYKRLTREELVNEFPELNEEVIRYSNLKVIRAIKKNNSWIIDVQEKALEEELDQSSYMIKCNLNPLYKEYIKHQEDGQISIKYIRPDLIKSDKI</sequence>
<accession>A0A1B8RUH9</accession>
<name>A0A1B8RUH9_9CLOT</name>